<dbReference type="GO" id="GO:0004792">
    <property type="term" value="F:thiosulfate-cyanide sulfurtransferase activity"/>
    <property type="evidence" value="ECO:0007669"/>
    <property type="project" value="TreeGrafter"/>
</dbReference>
<accession>A0A9D1WAG2</accession>
<dbReference type="InterPro" id="IPR035985">
    <property type="entry name" value="Ubiquitin-activating_enz"/>
</dbReference>
<gene>
    <name evidence="3" type="ORF">H9853_10875</name>
</gene>
<dbReference type="InterPro" id="IPR045886">
    <property type="entry name" value="ThiF/MoeB/HesA"/>
</dbReference>
<evidence type="ECO:0000259" key="2">
    <source>
        <dbReference type="Pfam" id="PF00899"/>
    </source>
</evidence>
<dbReference type="CDD" id="cd00757">
    <property type="entry name" value="ThiF_MoeB_HesA_family"/>
    <property type="match status" value="1"/>
</dbReference>
<dbReference type="Pfam" id="PF00899">
    <property type="entry name" value="ThiF"/>
    <property type="match status" value="1"/>
</dbReference>
<comment type="similarity">
    <text evidence="1">Belongs to the HesA/MoeB/ThiF family.</text>
</comment>
<reference evidence="3" key="2">
    <citation type="submission" date="2021-04" db="EMBL/GenBank/DDBJ databases">
        <authorList>
            <person name="Gilroy R."/>
        </authorList>
    </citation>
    <scope>NUCLEOTIDE SEQUENCE</scope>
    <source>
        <strain evidence="3">1719</strain>
    </source>
</reference>
<dbReference type="InterPro" id="IPR000594">
    <property type="entry name" value="ThiF_NAD_FAD-bd"/>
</dbReference>
<dbReference type="Gene3D" id="3.40.50.720">
    <property type="entry name" value="NAD(P)-binding Rossmann-like Domain"/>
    <property type="match status" value="1"/>
</dbReference>
<dbReference type="GO" id="GO:0005737">
    <property type="term" value="C:cytoplasm"/>
    <property type="evidence" value="ECO:0007669"/>
    <property type="project" value="TreeGrafter"/>
</dbReference>
<organism evidence="3 4">
    <name type="scientific">Candidatus Sphingobacterium stercoripullorum</name>
    <dbReference type="NCBI Taxonomy" id="2838759"/>
    <lineage>
        <taxon>Bacteria</taxon>
        <taxon>Pseudomonadati</taxon>
        <taxon>Bacteroidota</taxon>
        <taxon>Sphingobacteriia</taxon>
        <taxon>Sphingobacteriales</taxon>
        <taxon>Sphingobacteriaceae</taxon>
        <taxon>Sphingobacterium</taxon>
    </lineage>
</organism>
<dbReference type="AlphaFoldDB" id="A0A9D1WAG2"/>
<sequence>MDDQFLRYSRQIFIEDIGVEGQRRLSGAKVLVVGAGGLGSPIIQYLAAAGVGHLAVIDFDILEIHNLNRQVIHKEREVGRAKVENARRFVAALNSSIHFEGILKKLTPENSVEYIKDYDVIVDGSDNFATRYLVNDTCVGLDKPLVYGSIFKNSGQIAVLNYRGSKNLRDLFPEPPSSQGLPDCDRFGVLGALPGIVGSMMAMHTLQIILGAKVMCNQLQVIDTASWEFNKVAF</sequence>
<protein>
    <submittedName>
        <fullName evidence="3">HesA/MoeB/ThiF family protein</fullName>
    </submittedName>
</protein>
<dbReference type="FunFam" id="3.40.50.720:FF:000080">
    <property type="entry name" value="Thiazole biosynthesis adenylyltransferase ThiF"/>
    <property type="match status" value="1"/>
</dbReference>
<dbReference type="Proteomes" id="UP000824156">
    <property type="component" value="Unassembled WGS sequence"/>
</dbReference>
<name>A0A9D1WAG2_9SPHI</name>
<evidence type="ECO:0000313" key="3">
    <source>
        <dbReference type="EMBL" id="HIX55516.1"/>
    </source>
</evidence>
<feature type="domain" description="THIF-type NAD/FAD binding fold" evidence="2">
    <location>
        <begin position="8"/>
        <end position="229"/>
    </location>
</feature>
<evidence type="ECO:0000256" key="1">
    <source>
        <dbReference type="ARBA" id="ARBA00009919"/>
    </source>
</evidence>
<dbReference type="GO" id="GO:0016779">
    <property type="term" value="F:nucleotidyltransferase activity"/>
    <property type="evidence" value="ECO:0007669"/>
    <property type="project" value="TreeGrafter"/>
</dbReference>
<proteinExistence type="inferred from homology"/>
<dbReference type="PANTHER" id="PTHR10953">
    <property type="entry name" value="UBIQUITIN-ACTIVATING ENZYME E1"/>
    <property type="match status" value="1"/>
</dbReference>
<comment type="caution">
    <text evidence="3">The sequence shown here is derived from an EMBL/GenBank/DDBJ whole genome shotgun (WGS) entry which is preliminary data.</text>
</comment>
<dbReference type="EMBL" id="DXEZ01000307">
    <property type="protein sequence ID" value="HIX55516.1"/>
    <property type="molecule type" value="Genomic_DNA"/>
</dbReference>
<dbReference type="GO" id="GO:0008641">
    <property type="term" value="F:ubiquitin-like modifier activating enzyme activity"/>
    <property type="evidence" value="ECO:0007669"/>
    <property type="project" value="InterPro"/>
</dbReference>
<dbReference type="SUPFAM" id="SSF69572">
    <property type="entry name" value="Activating enzymes of the ubiquitin-like proteins"/>
    <property type="match status" value="1"/>
</dbReference>
<reference evidence="3" key="1">
    <citation type="journal article" date="2021" name="PeerJ">
        <title>Extensive microbial diversity within the chicken gut microbiome revealed by metagenomics and culture.</title>
        <authorList>
            <person name="Gilroy R."/>
            <person name="Ravi A."/>
            <person name="Getino M."/>
            <person name="Pursley I."/>
            <person name="Horton D.L."/>
            <person name="Alikhan N.F."/>
            <person name="Baker D."/>
            <person name="Gharbi K."/>
            <person name="Hall N."/>
            <person name="Watson M."/>
            <person name="Adriaenssens E.M."/>
            <person name="Foster-Nyarko E."/>
            <person name="Jarju S."/>
            <person name="Secka A."/>
            <person name="Antonio M."/>
            <person name="Oren A."/>
            <person name="Chaudhuri R.R."/>
            <person name="La Ragione R."/>
            <person name="Hildebrand F."/>
            <person name="Pallen M.J."/>
        </authorList>
    </citation>
    <scope>NUCLEOTIDE SEQUENCE</scope>
    <source>
        <strain evidence="3">1719</strain>
    </source>
</reference>
<evidence type="ECO:0000313" key="4">
    <source>
        <dbReference type="Proteomes" id="UP000824156"/>
    </source>
</evidence>
<dbReference type="PANTHER" id="PTHR10953:SF102">
    <property type="entry name" value="ADENYLYLTRANSFERASE AND SULFURTRANSFERASE MOCS3"/>
    <property type="match status" value="1"/>
</dbReference>